<feature type="chain" id="PRO_5015142014" evidence="1">
    <location>
        <begin position="25"/>
        <end position="323"/>
    </location>
</feature>
<keyword evidence="1" id="KW-0732">Signal</keyword>
<protein>
    <submittedName>
        <fullName evidence="2">REJ domain</fullName>
    </submittedName>
</protein>
<evidence type="ECO:0000313" key="3">
    <source>
        <dbReference type="Proteomes" id="UP000239899"/>
    </source>
</evidence>
<dbReference type="PROSITE" id="PS51257">
    <property type="entry name" value="PROKAR_LIPOPROTEIN"/>
    <property type="match status" value="1"/>
</dbReference>
<sequence length="323" mass="33524">MPRSARLLALGALLALSCAGAAQAACVADPDYGYGDGSSGCKNCTADGARCETCWEGWGLTKSGECKECLPKLKVDGSMSRATSVCTSCDGDAPDICTACGPFCNTPGCFGYFLPEVKAGVYCTPCPISGCADCKDLTGNCIECRPGLGLVDGECRGCRDEDCKTCDGNLSKCTECRQPKPMFWEGLYLDAAGKCTKCPSGCRECNLTADGKGCELCADGSADKCQSCLLGYTLNSATQQCEPVACKVAGCLSCEDDASRCDPEIGCGAGKWYDEASNTCSPCSEGCADCSKFGCGRCSDGYWMDAATRKCNKCTAGDTHAAC</sequence>
<dbReference type="Proteomes" id="UP000239899">
    <property type="component" value="Unassembled WGS sequence"/>
</dbReference>
<proteinExistence type="predicted"/>
<dbReference type="SUPFAM" id="SSF57184">
    <property type="entry name" value="Growth factor receptor domain"/>
    <property type="match status" value="2"/>
</dbReference>
<evidence type="ECO:0000313" key="2">
    <source>
        <dbReference type="EMBL" id="PRW59821.1"/>
    </source>
</evidence>
<dbReference type="InterPro" id="IPR009030">
    <property type="entry name" value="Growth_fac_rcpt_cys_sf"/>
</dbReference>
<name>A0A2P6U0G9_CHLSO</name>
<organism evidence="2 3">
    <name type="scientific">Chlorella sorokiniana</name>
    <name type="common">Freshwater green alga</name>
    <dbReference type="NCBI Taxonomy" id="3076"/>
    <lineage>
        <taxon>Eukaryota</taxon>
        <taxon>Viridiplantae</taxon>
        <taxon>Chlorophyta</taxon>
        <taxon>core chlorophytes</taxon>
        <taxon>Trebouxiophyceae</taxon>
        <taxon>Chlorellales</taxon>
        <taxon>Chlorellaceae</taxon>
        <taxon>Chlorella clade</taxon>
        <taxon>Chlorella</taxon>
    </lineage>
</organism>
<gene>
    <name evidence="2" type="ORF">C2E21_1837</name>
</gene>
<accession>A0A2P6U0G9</accession>
<dbReference type="STRING" id="3076.A0A2P6U0G9"/>
<dbReference type="EMBL" id="LHPG02000003">
    <property type="protein sequence ID" value="PRW59821.1"/>
    <property type="molecule type" value="Genomic_DNA"/>
</dbReference>
<reference evidence="2 3" key="1">
    <citation type="journal article" date="2018" name="Plant J.">
        <title>Genome sequences of Chlorella sorokiniana UTEX 1602 and Micractinium conductrix SAG 241.80: implications to maltose excretion by a green alga.</title>
        <authorList>
            <person name="Arriola M.B."/>
            <person name="Velmurugan N."/>
            <person name="Zhang Y."/>
            <person name="Plunkett M.H."/>
            <person name="Hondzo H."/>
            <person name="Barney B.M."/>
        </authorList>
    </citation>
    <scope>NUCLEOTIDE SEQUENCE [LARGE SCALE GENOMIC DNA]</scope>
    <source>
        <strain evidence="3">UTEX 1602</strain>
    </source>
</reference>
<keyword evidence="3" id="KW-1185">Reference proteome</keyword>
<comment type="caution">
    <text evidence="2">The sequence shown here is derived from an EMBL/GenBank/DDBJ whole genome shotgun (WGS) entry which is preliminary data.</text>
</comment>
<dbReference type="OrthoDB" id="300641at2759"/>
<evidence type="ECO:0000256" key="1">
    <source>
        <dbReference type="SAM" id="SignalP"/>
    </source>
</evidence>
<dbReference type="AlphaFoldDB" id="A0A2P6U0G9"/>
<feature type="signal peptide" evidence="1">
    <location>
        <begin position="1"/>
        <end position="24"/>
    </location>
</feature>